<feature type="transmembrane region" description="Helical" evidence="1">
    <location>
        <begin position="228"/>
        <end position="248"/>
    </location>
</feature>
<reference evidence="3" key="1">
    <citation type="submission" date="2020-11" db="EMBL/GenBank/DDBJ databases">
        <title>Nocardioides sp. CBS4Y-1, whole genome shotgun sequence.</title>
        <authorList>
            <person name="Tuo L."/>
        </authorList>
    </citation>
    <scope>NUCLEOTIDE SEQUENCE</scope>
    <source>
        <strain evidence="3">CBS4Y-1</strain>
    </source>
</reference>
<dbReference type="AlphaFoldDB" id="A0A930YBE5"/>
<feature type="transmembrane region" description="Helical" evidence="1">
    <location>
        <begin position="204"/>
        <end position="222"/>
    </location>
</feature>
<keyword evidence="3" id="KW-0645">Protease</keyword>
<keyword evidence="3" id="KW-0378">Hydrolase</keyword>
<dbReference type="RefSeq" id="WP_194501637.1">
    <property type="nucleotide sequence ID" value="NZ_JADIVZ010000001.1"/>
</dbReference>
<feature type="transmembrane region" description="Helical" evidence="1">
    <location>
        <begin position="120"/>
        <end position="142"/>
    </location>
</feature>
<proteinExistence type="predicted"/>
<dbReference type="InterPro" id="IPR003675">
    <property type="entry name" value="Rce1/LyrA-like_dom"/>
</dbReference>
<dbReference type="GO" id="GO:0080120">
    <property type="term" value="P:CAAX-box protein maturation"/>
    <property type="evidence" value="ECO:0007669"/>
    <property type="project" value="UniProtKB-ARBA"/>
</dbReference>
<evidence type="ECO:0000259" key="2">
    <source>
        <dbReference type="Pfam" id="PF02517"/>
    </source>
</evidence>
<comment type="caution">
    <text evidence="3">The sequence shown here is derived from an EMBL/GenBank/DDBJ whole genome shotgun (WGS) entry which is preliminary data.</text>
</comment>
<gene>
    <name evidence="3" type="ORF">ISG29_01795</name>
</gene>
<dbReference type="GO" id="GO:0008237">
    <property type="term" value="F:metallopeptidase activity"/>
    <property type="evidence" value="ECO:0007669"/>
    <property type="project" value="UniProtKB-KW"/>
</dbReference>
<keyword evidence="4" id="KW-1185">Reference proteome</keyword>
<dbReference type="PANTHER" id="PTHR36435:SF1">
    <property type="entry name" value="CAAX AMINO TERMINAL PROTEASE FAMILY PROTEIN"/>
    <property type="match status" value="1"/>
</dbReference>
<accession>A0A930YBE5</accession>
<evidence type="ECO:0000313" key="3">
    <source>
        <dbReference type="EMBL" id="MBF4160404.1"/>
    </source>
</evidence>
<dbReference type="PANTHER" id="PTHR36435">
    <property type="entry name" value="SLR1288 PROTEIN"/>
    <property type="match status" value="1"/>
</dbReference>
<sequence>MTQVPPETTAKARPYHQQFAFGRQPDWAWVLLGVVALLVSVFVLQVAVSIPVAAVLLALGTPLSGLADKLGGDPVTPSFLALVNLGWAVMIPAVIGVGRLVNGMRAGWLVSVTGRFRVRWFLTCLGLALVALVATLVVGALVPEQGDGVAMSGAVNSFTSTTRDFLLVVVLLTPLQAAGEEFVFRGYLTQGIGSAFARWPRVSAVVAVVVPAFVFALAHGIGQDLPVFVDRFAFGLVAGTLVLATGGLEAGIAMHVLNNFVAFGLALTFGDMTSALNPTGGSWWSLPTTLTQSLVYLLLAIAIGRRRGLARAGAPSVLAGCAGRV</sequence>
<feature type="transmembrane region" description="Helical" evidence="1">
    <location>
        <begin position="79"/>
        <end position="100"/>
    </location>
</feature>
<dbReference type="EMBL" id="JADIVZ010000001">
    <property type="protein sequence ID" value="MBF4160404.1"/>
    <property type="molecule type" value="Genomic_DNA"/>
</dbReference>
<feature type="transmembrane region" description="Helical" evidence="1">
    <location>
        <begin position="27"/>
        <end position="59"/>
    </location>
</feature>
<name>A0A930YBE5_9ACTN</name>
<feature type="transmembrane region" description="Helical" evidence="1">
    <location>
        <begin position="283"/>
        <end position="303"/>
    </location>
</feature>
<feature type="domain" description="CAAX prenyl protease 2/Lysostaphin resistance protein A-like" evidence="2">
    <location>
        <begin position="165"/>
        <end position="261"/>
    </location>
</feature>
<dbReference type="Proteomes" id="UP000656804">
    <property type="component" value="Unassembled WGS sequence"/>
</dbReference>
<keyword evidence="1" id="KW-0472">Membrane</keyword>
<keyword evidence="1" id="KW-1133">Transmembrane helix</keyword>
<protein>
    <submittedName>
        <fullName evidence="3">CPBP family intramembrane metalloprotease</fullName>
    </submittedName>
</protein>
<organism evidence="3 4">
    <name type="scientific">Nocardioides acrostichi</name>
    <dbReference type="NCBI Taxonomy" id="2784339"/>
    <lineage>
        <taxon>Bacteria</taxon>
        <taxon>Bacillati</taxon>
        <taxon>Actinomycetota</taxon>
        <taxon>Actinomycetes</taxon>
        <taxon>Propionibacteriales</taxon>
        <taxon>Nocardioidaceae</taxon>
        <taxon>Nocardioides</taxon>
    </lineage>
</organism>
<dbReference type="Pfam" id="PF02517">
    <property type="entry name" value="Rce1-like"/>
    <property type="match status" value="1"/>
</dbReference>
<dbReference type="GO" id="GO:0004175">
    <property type="term" value="F:endopeptidase activity"/>
    <property type="evidence" value="ECO:0007669"/>
    <property type="project" value="UniProtKB-ARBA"/>
</dbReference>
<keyword evidence="1" id="KW-0812">Transmembrane</keyword>
<keyword evidence="3" id="KW-0482">Metalloprotease</keyword>
<evidence type="ECO:0000256" key="1">
    <source>
        <dbReference type="SAM" id="Phobius"/>
    </source>
</evidence>
<dbReference type="InterPro" id="IPR052710">
    <property type="entry name" value="CAAX_protease"/>
</dbReference>
<evidence type="ECO:0000313" key="4">
    <source>
        <dbReference type="Proteomes" id="UP000656804"/>
    </source>
</evidence>